<dbReference type="AlphaFoldDB" id="A0A2K1J3F8"/>
<dbReference type="PANTHER" id="PTHR22814">
    <property type="entry name" value="COPPER TRANSPORT PROTEIN ATOX1-RELATED"/>
    <property type="match status" value="1"/>
</dbReference>
<dbReference type="PANTHER" id="PTHR22814:SF336">
    <property type="entry name" value="HEAVY METAL-ASSOCIATED ISOPRENYLATED PLANT PROTEIN 23"/>
    <property type="match status" value="1"/>
</dbReference>
<feature type="region of interest" description="Disordered" evidence="2">
    <location>
        <begin position="322"/>
        <end position="374"/>
    </location>
</feature>
<dbReference type="Proteomes" id="UP000006727">
    <property type="component" value="Chromosome 17"/>
</dbReference>
<feature type="compositionally biased region" description="Pro residues" evidence="2">
    <location>
        <begin position="287"/>
        <end position="299"/>
    </location>
</feature>
<name>A0A2K1J3F8_PHYPA</name>
<sequence>MADTTRVPFVESEPPDDVHRPIGIDTAPKEDAHKEANKGKAPDSKHDFSGNAQPAQENLGREMVICAVSPLKSKDPPKPIEEEEILEIKTPGFVRLFGTCDSCEDSDHSIRHEAHATSSDTSDDEYPSSPAHQPPHMTPVVHLRVPMKDDHDVRKVVAALQIKGVLDIACDLANQVVKVTGSADPDRLLKKVKRVKRKSKLIFYTNPLEVPPIPENFHSSPLPTSPPPRPSYAFHHPSYEERFRPPHSPIFTRESQGPYGPYGPSSHSSRPSGRPMHYEDESFYHPRNPPPNVRPPPPPVFYRDDSFYPEYIPSNLRAPCSPPHYSSSSFHRERSPPHSRHSTSPPRRRTYYHERSTPNFRPPSMHHPGGPPNYYGSHPWSHGVPYWMDARPPMPERMQRVYR</sequence>
<dbReference type="InterPro" id="IPR036163">
    <property type="entry name" value="HMA_dom_sf"/>
</dbReference>
<keyword evidence="5" id="KW-1185">Reference proteome</keyword>
<evidence type="ECO:0000256" key="1">
    <source>
        <dbReference type="ARBA" id="ARBA00022723"/>
    </source>
</evidence>
<dbReference type="PaxDb" id="3218-PP1S105_98V6.1"/>
<organism evidence="3">
    <name type="scientific">Physcomitrium patens</name>
    <name type="common">Spreading-leaved earth moss</name>
    <name type="synonym">Physcomitrella patens</name>
    <dbReference type="NCBI Taxonomy" id="3218"/>
    <lineage>
        <taxon>Eukaryota</taxon>
        <taxon>Viridiplantae</taxon>
        <taxon>Streptophyta</taxon>
        <taxon>Embryophyta</taxon>
        <taxon>Bryophyta</taxon>
        <taxon>Bryophytina</taxon>
        <taxon>Bryopsida</taxon>
        <taxon>Funariidae</taxon>
        <taxon>Funariales</taxon>
        <taxon>Funariaceae</taxon>
        <taxon>Physcomitrium</taxon>
    </lineage>
</organism>
<dbReference type="EnsemblPlants" id="Pp3c17_10970V3.1">
    <property type="protein sequence ID" value="Pp3c17_10970V3.1"/>
    <property type="gene ID" value="Pp3c17_10970"/>
</dbReference>
<evidence type="ECO:0008006" key="6">
    <source>
        <dbReference type="Google" id="ProtNLM"/>
    </source>
</evidence>
<dbReference type="OMA" id="QNSFMHY"/>
<evidence type="ECO:0000313" key="3">
    <source>
        <dbReference type="EMBL" id="PNR36060.1"/>
    </source>
</evidence>
<keyword evidence="1" id="KW-0479">Metal-binding</keyword>
<feature type="compositionally biased region" description="Basic residues" evidence="2">
    <location>
        <begin position="337"/>
        <end position="350"/>
    </location>
</feature>
<feature type="compositionally biased region" description="Basic and acidic residues" evidence="2">
    <location>
        <begin position="16"/>
        <end position="48"/>
    </location>
</feature>
<reference evidence="3 5" key="2">
    <citation type="journal article" date="2018" name="Plant J.">
        <title>The Physcomitrella patens chromosome-scale assembly reveals moss genome structure and evolution.</title>
        <authorList>
            <person name="Lang D."/>
            <person name="Ullrich K.K."/>
            <person name="Murat F."/>
            <person name="Fuchs J."/>
            <person name="Jenkins J."/>
            <person name="Haas F.B."/>
            <person name="Piednoel M."/>
            <person name="Gundlach H."/>
            <person name="Van Bel M."/>
            <person name="Meyberg R."/>
            <person name="Vives C."/>
            <person name="Morata J."/>
            <person name="Symeonidi A."/>
            <person name="Hiss M."/>
            <person name="Muchero W."/>
            <person name="Kamisugi Y."/>
            <person name="Saleh O."/>
            <person name="Blanc G."/>
            <person name="Decker E.L."/>
            <person name="van Gessel N."/>
            <person name="Grimwood J."/>
            <person name="Hayes R.D."/>
            <person name="Graham S.W."/>
            <person name="Gunter L.E."/>
            <person name="McDaniel S.F."/>
            <person name="Hoernstein S.N.W."/>
            <person name="Larsson A."/>
            <person name="Li F.W."/>
            <person name="Perroud P.F."/>
            <person name="Phillips J."/>
            <person name="Ranjan P."/>
            <person name="Rokshar D.S."/>
            <person name="Rothfels C.J."/>
            <person name="Schneider L."/>
            <person name="Shu S."/>
            <person name="Stevenson D.W."/>
            <person name="Thummler F."/>
            <person name="Tillich M."/>
            <person name="Villarreal Aguilar J.C."/>
            <person name="Widiez T."/>
            <person name="Wong G.K."/>
            <person name="Wymore A."/>
            <person name="Zhang Y."/>
            <person name="Zimmer A.D."/>
            <person name="Quatrano R.S."/>
            <person name="Mayer K.F.X."/>
            <person name="Goodstein D."/>
            <person name="Casacuberta J.M."/>
            <person name="Vandepoele K."/>
            <person name="Reski R."/>
            <person name="Cuming A.C."/>
            <person name="Tuskan G.A."/>
            <person name="Maumus F."/>
            <person name="Salse J."/>
            <person name="Schmutz J."/>
            <person name="Rensing S.A."/>
        </authorList>
    </citation>
    <scope>NUCLEOTIDE SEQUENCE [LARGE SCALE GENOMIC DNA]</scope>
    <source>
        <strain evidence="4 5">cv. Gransden 2004</strain>
    </source>
</reference>
<proteinExistence type="predicted"/>
<protein>
    <recommendedName>
        <fullName evidence="6">HMA domain-containing protein</fullName>
    </recommendedName>
</protein>
<dbReference type="SUPFAM" id="SSF55008">
    <property type="entry name" value="HMA, heavy metal-associated domain"/>
    <property type="match status" value="1"/>
</dbReference>
<feature type="region of interest" description="Disordered" evidence="2">
    <location>
        <begin position="114"/>
        <end position="137"/>
    </location>
</feature>
<evidence type="ECO:0000256" key="2">
    <source>
        <dbReference type="SAM" id="MobiDB-lite"/>
    </source>
</evidence>
<dbReference type="Gene3D" id="3.30.70.100">
    <property type="match status" value="1"/>
</dbReference>
<feature type="region of interest" description="Disordered" evidence="2">
    <location>
        <begin position="1"/>
        <end position="56"/>
    </location>
</feature>
<dbReference type="Gramene" id="Pp3c17_10970V3.1">
    <property type="protein sequence ID" value="Pp3c17_10970V3.1"/>
    <property type="gene ID" value="Pp3c17_10970"/>
</dbReference>
<reference evidence="3 5" key="1">
    <citation type="journal article" date="2008" name="Science">
        <title>The Physcomitrella genome reveals evolutionary insights into the conquest of land by plants.</title>
        <authorList>
            <person name="Rensing S."/>
            <person name="Lang D."/>
            <person name="Zimmer A."/>
            <person name="Terry A."/>
            <person name="Salamov A."/>
            <person name="Shapiro H."/>
            <person name="Nishiyama T."/>
            <person name="Perroud P.-F."/>
            <person name="Lindquist E."/>
            <person name="Kamisugi Y."/>
            <person name="Tanahashi T."/>
            <person name="Sakakibara K."/>
            <person name="Fujita T."/>
            <person name="Oishi K."/>
            <person name="Shin-I T."/>
            <person name="Kuroki Y."/>
            <person name="Toyoda A."/>
            <person name="Suzuki Y."/>
            <person name="Hashimoto A."/>
            <person name="Yamaguchi K."/>
            <person name="Sugano A."/>
            <person name="Kohara Y."/>
            <person name="Fujiyama A."/>
            <person name="Anterola A."/>
            <person name="Aoki S."/>
            <person name="Ashton N."/>
            <person name="Barbazuk W.B."/>
            <person name="Barker E."/>
            <person name="Bennetzen J."/>
            <person name="Bezanilla M."/>
            <person name="Blankenship R."/>
            <person name="Cho S.H."/>
            <person name="Dutcher S."/>
            <person name="Estelle M."/>
            <person name="Fawcett J.A."/>
            <person name="Gundlach H."/>
            <person name="Hanada K."/>
            <person name="Heyl A."/>
            <person name="Hicks K.A."/>
            <person name="Hugh J."/>
            <person name="Lohr M."/>
            <person name="Mayer K."/>
            <person name="Melkozernov A."/>
            <person name="Murata T."/>
            <person name="Nelson D."/>
            <person name="Pils B."/>
            <person name="Prigge M."/>
            <person name="Reiss B."/>
            <person name="Renner T."/>
            <person name="Rombauts S."/>
            <person name="Rushton P."/>
            <person name="Sanderfoot A."/>
            <person name="Schween G."/>
            <person name="Shiu S.-H."/>
            <person name="Stueber K."/>
            <person name="Theodoulou F.L."/>
            <person name="Tu H."/>
            <person name="Van de Peer Y."/>
            <person name="Verrier P.J."/>
            <person name="Waters E."/>
            <person name="Wood A."/>
            <person name="Yang L."/>
            <person name="Cove D."/>
            <person name="Cuming A."/>
            <person name="Hasebe M."/>
            <person name="Lucas S."/>
            <person name="Mishler D.B."/>
            <person name="Reski R."/>
            <person name="Grigoriev I."/>
            <person name="Quatrano R.S."/>
            <person name="Boore J.L."/>
        </authorList>
    </citation>
    <scope>NUCLEOTIDE SEQUENCE [LARGE SCALE GENOMIC DNA]</scope>
    <source>
        <strain evidence="4 5">cv. Gransden 2004</strain>
    </source>
</reference>
<gene>
    <name evidence="4" type="primary">LOC112294529</name>
    <name evidence="3" type="ORF">PHYPA_021910</name>
</gene>
<dbReference type="GO" id="GO:0046872">
    <property type="term" value="F:metal ion binding"/>
    <property type="evidence" value="ECO:0007669"/>
    <property type="project" value="UniProtKB-KW"/>
</dbReference>
<feature type="compositionally biased region" description="Low complexity" evidence="2">
    <location>
        <begin position="257"/>
        <end position="275"/>
    </location>
</feature>
<feature type="region of interest" description="Disordered" evidence="2">
    <location>
        <begin position="213"/>
        <end position="299"/>
    </location>
</feature>
<evidence type="ECO:0000313" key="5">
    <source>
        <dbReference type="Proteomes" id="UP000006727"/>
    </source>
</evidence>
<dbReference type="EnsemblPlants" id="Pp3c17_10970V3.2">
    <property type="protein sequence ID" value="Pp3c17_10970V3.2"/>
    <property type="gene ID" value="Pp3c17_10970"/>
</dbReference>
<reference evidence="4" key="3">
    <citation type="submission" date="2020-12" db="UniProtKB">
        <authorList>
            <consortium name="EnsemblPlants"/>
        </authorList>
    </citation>
    <scope>IDENTIFICATION</scope>
</reference>
<accession>A0A2K1J3F8</accession>
<dbReference type="EMBL" id="ABEU02000017">
    <property type="protein sequence ID" value="PNR36060.1"/>
    <property type="molecule type" value="Genomic_DNA"/>
</dbReference>
<dbReference type="Gramene" id="Pp3c17_10970V3.2">
    <property type="protein sequence ID" value="Pp3c17_10970V3.2"/>
    <property type="gene ID" value="Pp3c17_10970"/>
</dbReference>
<evidence type="ECO:0000313" key="4">
    <source>
        <dbReference type="EnsemblPlants" id="Pp3c17_10970V3.1"/>
    </source>
</evidence>